<keyword evidence="1" id="KW-0560">Oxidoreductase</keyword>
<dbReference type="HOGENOM" id="CLU_030705_0_0_9"/>
<dbReference type="PRINTS" id="PR00411">
    <property type="entry name" value="PNDRDTASEI"/>
</dbReference>
<dbReference type="STRING" id="518637.EUBIFOR_01555"/>
<dbReference type="Proteomes" id="UP000004315">
    <property type="component" value="Unassembled WGS sequence"/>
</dbReference>
<name>B7CBI0_9FIRM</name>
<dbReference type="PANTHER" id="PTHR42949">
    <property type="entry name" value="ANAEROBIC GLYCEROL-3-PHOSPHATE DEHYDROGENASE SUBUNIT B"/>
    <property type="match status" value="1"/>
</dbReference>
<reference evidence="3 4" key="1">
    <citation type="submission" date="2008-11" db="EMBL/GenBank/DDBJ databases">
        <title>Draft genome sequence of Eubacterium biforme (DSM 3989).</title>
        <authorList>
            <person name="Sudarsanam P."/>
            <person name="Ley R."/>
            <person name="Guruge J."/>
            <person name="Turnbaugh P.J."/>
            <person name="Mahowald M."/>
            <person name="Liep D."/>
            <person name="Gordon J."/>
        </authorList>
    </citation>
    <scope>NUCLEOTIDE SEQUENCE [LARGE SCALE GENOMIC DNA]</scope>
    <source>
        <strain evidence="3 4">DSM 3989</strain>
    </source>
</reference>
<dbReference type="Pfam" id="PF07992">
    <property type="entry name" value="Pyr_redox_2"/>
    <property type="match status" value="1"/>
</dbReference>
<dbReference type="GO" id="GO:0016491">
    <property type="term" value="F:oxidoreductase activity"/>
    <property type="evidence" value="ECO:0007669"/>
    <property type="project" value="UniProtKB-KW"/>
</dbReference>
<evidence type="ECO:0000313" key="4">
    <source>
        <dbReference type="Proteomes" id="UP000004315"/>
    </source>
</evidence>
<feature type="domain" description="FAD/NAD(P)-binding" evidence="2">
    <location>
        <begin position="19"/>
        <end position="313"/>
    </location>
</feature>
<dbReference type="InterPro" id="IPR023753">
    <property type="entry name" value="FAD/NAD-binding_dom"/>
</dbReference>
<dbReference type="Gene3D" id="3.50.50.60">
    <property type="entry name" value="FAD/NAD(P)-binding domain"/>
    <property type="match status" value="2"/>
</dbReference>
<dbReference type="InterPro" id="IPR036188">
    <property type="entry name" value="FAD/NAD-bd_sf"/>
</dbReference>
<dbReference type="eggNOG" id="COG0446">
    <property type="taxonomic scope" value="Bacteria"/>
</dbReference>
<comment type="caution">
    <text evidence="3">The sequence shown here is derived from an EMBL/GenBank/DDBJ whole genome shotgun (WGS) entry which is preliminary data.</text>
</comment>
<evidence type="ECO:0000313" key="3">
    <source>
        <dbReference type="EMBL" id="EEC89878.1"/>
    </source>
</evidence>
<dbReference type="EMBL" id="ABYT01000085">
    <property type="protein sequence ID" value="EEC89878.1"/>
    <property type="molecule type" value="Genomic_DNA"/>
</dbReference>
<organism evidence="3 4">
    <name type="scientific">Holdemanella biformis DSM 3989</name>
    <dbReference type="NCBI Taxonomy" id="518637"/>
    <lineage>
        <taxon>Bacteria</taxon>
        <taxon>Bacillati</taxon>
        <taxon>Bacillota</taxon>
        <taxon>Erysipelotrichia</taxon>
        <taxon>Erysipelotrichales</taxon>
        <taxon>Erysipelotrichaceae</taxon>
        <taxon>Holdemanella</taxon>
    </lineage>
</organism>
<dbReference type="InterPro" id="IPR051691">
    <property type="entry name" value="Metab_Enz_Cyan_OpOx_G3PDH"/>
</dbReference>
<accession>B7CBI0</accession>
<dbReference type="AlphaFoldDB" id="B7CBI0"/>
<sequence>MVLIFYVEEQRRMTMNNKYDVVVIGGGPAGLASAMAAKQNGAKSVLIIERDKELGGILNQCIHNGFGLHHFKEELTGPEYAGKYIDEVNKTDIDILLDTMVIEITPDKMVYCSSSIHGYLMIQAKSIILNMGCRERTRGAIAIPGTRASGVFTAGAAQRYVNIEGYMPGKRVVILGSGDIGLIMARRMTLEGAKVLAVVEVMPYSNGLNRNIVQCLHDYDIPLYLSHTITDIVGKSRVEKVVVSKVDENRNPIEGTEMEFDCDCVLLSVGLIPENELSNDLGVEMDSRTHGPIVYENMETSMEGVFASGNVVHVHDLVDFVSLESEKAGMGAGRYVSNGEVSKDRVVKTINGDNISYVVPQYIRKDNVEKSVELSFRVRRPTQQVNIVVRDGDTVIAKFKKEHVIPSEMEKVSIPKVLLEKADKELVVSVKEDVQ</sequence>
<protein>
    <submittedName>
        <fullName evidence="3">Pyridine nucleotide-disulfide oxidoreductase</fullName>
    </submittedName>
</protein>
<gene>
    <name evidence="3" type="ORF">EUBIFOR_01555</name>
</gene>
<evidence type="ECO:0000259" key="2">
    <source>
        <dbReference type="Pfam" id="PF07992"/>
    </source>
</evidence>
<dbReference type="PANTHER" id="PTHR42949:SF3">
    <property type="entry name" value="ANAEROBIC GLYCEROL-3-PHOSPHATE DEHYDROGENASE SUBUNIT B"/>
    <property type="match status" value="1"/>
</dbReference>
<dbReference type="PRINTS" id="PR00368">
    <property type="entry name" value="FADPNR"/>
</dbReference>
<evidence type="ECO:0000256" key="1">
    <source>
        <dbReference type="ARBA" id="ARBA00023002"/>
    </source>
</evidence>
<proteinExistence type="predicted"/>
<keyword evidence="4" id="KW-1185">Reference proteome</keyword>
<dbReference type="SUPFAM" id="SSF51905">
    <property type="entry name" value="FAD/NAD(P)-binding domain"/>
    <property type="match status" value="1"/>
</dbReference>